<comment type="caution">
    <text evidence="1">The sequence shown here is derived from an EMBL/GenBank/DDBJ whole genome shotgun (WGS) entry which is preliminary data.</text>
</comment>
<feature type="non-terminal residue" evidence="1">
    <location>
        <position position="1"/>
    </location>
</feature>
<protein>
    <recommendedName>
        <fullName evidence="2">AB hydrolase-1 domain-containing protein</fullName>
    </recommendedName>
</protein>
<evidence type="ECO:0008006" key="2">
    <source>
        <dbReference type="Google" id="ProtNLM"/>
    </source>
</evidence>
<organism evidence="1">
    <name type="scientific">marine sediment metagenome</name>
    <dbReference type="NCBI Taxonomy" id="412755"/>
    <lineage>
        <taxon>unclassified sequences</taxon>
        <taxon>metagenomes</taxon>
        <taxon>ecological metagenomes</taxon>
    </lineage>
</organism>
<dbReference type="Gene3D" id="3.40.50.1820">
    <property type="entry name" value="alpha/beta hydrolase"/>
    <property type="match status" value="1"/>
</dbReference>
<dbReference type="EMBL" id="BART01041840">
    <property type="protein sequence ID" value="GAH29383.1"/>
    <property type="molecule type" value="Genomic_DNA"/>
</dbReference>
<proteinExistence type="predicted"/>
<gene>
    <name evidence="1" type="ORF">S01H4_67006</name>
</gene>
<name>X1G8M4_9ZZZZ</name>
<reference evidence="1" key="1">
    <citation type="journal article" date="2014" name="Front. Microbiol.">
        <title>High frequency of phylogenetically diverse reductive dehalogenase-homologous genes in deep subseafloor sedimentary metagenomes.</title>
        <authorList>
            <person name="Kawai M."/>
            <person name="Futagami T."/>
            <person name="Toyoda A."/>
            <person name="Takaki Y."/>
            <person name="Nishi S."/>
            <person name="Hori S."/>
            <person name="Arai W."/>
            <person name="Tsubouchi T."/>
            <person name="Morono Y."/>
            <person name="Uchiyama I."/>
            <person name="Ito T."/>
            <person name="Fujiyama A."/>
            <person name="Inagaki F."/>
            <person name="Takami H."/>
        </authorList>
    </citation>
    <scope>NUCLEOTIDE SEQUENCE</scope>
    <source>
        <strain evidence="1">Expedition CK06-06</strain>
    </source>
</reference>
<feature type="non-terminal residue" evidence="1">
    <location>
        <position position="51"/>
    </location>
</feature>
<dbReference type="AlphaFoldDB" id="X1G8M4"/>
<accession>X1G8M4</accession>
<dbReference type="SUPFAM" id="SSF53474">
    <property type="entry name" value="alpha/beta-Hydrolases"/>
    <property type="match status" value="1"/>
</dbReference>
<evidence type="ECO:0000313" key="1">
    <source>
        <dbReference type="EMBL" id="GAH29383.1"/>
    </source>
</evidence>
<dbReference type="InterPro" id="IPR029058">
    <property type="entry name" value="AB_hydrolase_fold"/>
</dbReference>
<sequence length="51" mass="5953">PTLILWGKQDPHISYEMAQLSEAVCENGQLITFEEASHWVHQDEPDRFNKL</sequence>